<sequence length="299" mass="31629">MAVSQAILPIFLLIVLGYVLGRRKALTPESTKALSNLAFKLFMPMVLFTGMAKAPLHDGLDIRILAAYFVPALMVFALVNLVAHRFIGHPTPFGLTASFSNNVLIGIPLVASLFGNPGLVLLFTVIAVHSLLLFSFQSLYDSLAGDAPFNSRSLIASLANPMIIGLLLGVALNLSGIVLPEWADHLTTWLAQAALPCALIVLGANLSSYRLTPSPVALGITFAKLALMPLLVLLACMVLGIEGMPRAVLVLMAAGPCGVNVLGFARTLPDVQKTSSAICLTTVLSAASLPLWMWIGTLF</sequence>
<dbReference type="Gene3D" id="1.20.1530.20">
    <property type="match status" value="1"/>
</dbReference>
<feature type="transmembrane region" description="Helical" evidence="8">
    <location>
        <begin position="33"/>
        <end position="52"/>
    </location>
</feature>
<evidence type="ECO:0000256" key="4">
    <source>
        <dbReference type="ARBA" id="ARBA00022475"/>
    </source>
</evidence>
<evidence type="ECO:0000256" key="8">
    <source>
        <dbReference type="SAM" id="Phobius"/>
    </source>
</evidence>
<organism evidence="9 10">
    <name type="scientific">Pseudomonas cichorii</name>
    <dbReference type="NCBI Taxonomy" id="36746"/>
    <lineage>
        <taxon>Bacteria</taxon>
        <taxon>Pseudomonadati</taxon>
        <taxon>Pseudomonadota</taxon>
        <taxon>Gammaproteobacteria</taxon>
        <taxon>Pseudomonadales</taxon>
        <taxon>Pseudomonadaceae</taxon>
        <taxon>Pseudomonas</taxon>
    </lineage>
</organism>
<keyword evidence="4" id="KW-1003">Cell membrane</keyword>
<dbReference type="GO" id="GO:0055085">
    <property type="term" value="P:transmembrane transport"/>
    <property type="evidence" value="ECO:0007669"/>
    <property type="project" value="InterPro"/>
</dbReference>
<feature type="transmembrane region" description="Helical" evidence="8">
    <location>
        <begin position="247"/>
        <end position="265"/>
    </location>
</feature>
<dbReference type="AlphaFoldDB" id="A0A3M4MAD4"/>
<dbReference type="Proteomes" id="UP000277236">
    <property type="component" value="Unassembled WGS sequence"/>
</dbReference>
<feature type="transmembrane region" description="Helical" evidence="8">
    <location>
        <begin position="120"/>
        <end position="140"/>
    </location>
</feature>
<dbReference type="PANTHER" id="PTHR36838:SF3">
    <property type="entry name" value="TRANSPORTER AUXIN EFFLUX CARRIER EC FAMILY"/>
    <property type="match status" value="1"/>
</dbReference>
<evidence type="ECO:0000313" key="9">
    <source>
        <dbReference type="EMBL" id="RMQ50837.1"/>
    </source>
</evidence>
<keyword evidence="7 8" id="KW-0472">Membrane</keyword>
<evidence type="ECO:0000256" key="7">
    <source>
        <dbReference type="ARBA" id="ARBA00023136"/>
    </source>
</evidence>
<feature type="transmembrane region" description="Helical" evidence="8">
    <location>
        <begin position="95"/>
        <end position="114"/>
    </location>
</feature>
<feature type="transmembrane region" description="Helical" evidence="8">
    <location>
        <begin position="64"/>
        <end position="83"/>
    </location>
</feature>
<evidence type="ECO:0000313" key="10">
    <source>
        <dbReference type="Proteomes" id="UP000277236"/>
    </source>
</evidence>
<dbReference type="EMBL" id="RBRE01000004">
    <property type="protein sequence ID" value="RMQ50837.1"/>
    <property type="molecule type" value="Genomic_DNA"/>
</dbReference>
<keyword evidence="6 8" id="KW-1133">Transmembrane helix</keyword>
<evidence type="ECO:0000256" key="6">
    <source>
        <dbReference type="ARBA" id="ARBA00022989"/>
    </source>
</evidence>
<dbReference type="RefSeq" id="WP_122313887.1">
    <property type="nucleotide sequence ID" value="NZ_RBRE01000004.1"/>
</dbReference>
<keyword evidence="3" id="KW-0813">Transport</keyword>
<protein>
    <submittedName>
        <fullName evidence="9">Auxin Efflux Carrier</fullName>
    </submittedName>
</protein>
<reference evidence="9 10" key="1">
    <citation type="submission" date="2018-08" db="EMBL/GenBank/DDBJ databases">
        <title>Recombination of ecologically and evolutionarily significant loci maintains genetic cohesion in the Pseudomonas syringae species complex.</title>
        <authorList>
            <person name="Dillon M."/>
            <person name="Thakur S."/>
            <person name="Almeida R.N.D."/>
            <person name="Weir B.S."/>
            <person name="Guttman D.S."/>
        </authorList>
    </citation>
    <scope>NUCLEOTIDE SEQUENCE [LARGE SCALE GENOMIC DNA]</scope>
    <source>
        <strain evidence="9 10">ICMP 3353</strain>
    </source>
</reference>
<comment type="subcellular location">
    <subcellularLocation>
        <location evidence="1">Cell membrane</location>
        <topology evidence="1">Multi-pass membrane protein</topology>
    </subcellularLocation>
</comment>
<accession>A0A3M4MAD4</accession>
<feature type="transmembrane region" description="Helical" evidence="8">
    <location>
        <begin position="216"/>
        <end position="241"/>
    </location>
</feature>
<proteinExistence type="inferred from homology"/>
<feature type="transmembrane region" description="Helical" evidence="8">
    <location>
        <begin position="186"/>
        <end position="204"/>
    </location>
</feature>
<dbReference type="Pfam" id="PF03547">
    <property type="entry name" value="Mem_trans"/>
    <property type="match status" value="2"/>
</dbReference>
<comment type="caution">
    <text evidence="9">The sequence shown here is derived from an EMBL/GenBank/DDBJ whole genome shotgun (WGS) entry which is preliminary data.</text>
</comment>
<evidence type="ECO:0000256" key="1">
    <source>
        <dbReference type="ARBA" id="ARBA00004651"/>
    </source>
</evidence>
<evidence type="ECO:0000256" key="2">
    <source>
        <dbReference type="ARBA" id="ARBA00010145"/>
    </source>
</evidence>
<feature type="transmembrane region" description="Helical" evidence="8">
    <location>
        <begin position="277"/>
        <end position="295"/>
    </location>
</feature>
<feature type="transmembrane region" description="Helical" evidence="8">
    <location>
        <begin position="6"/>
        <end position="21"/>
    </location>
</feature>
<dbReference type="PANTHER" id="PTHR36838">
    <property type="entry name" value="AUXIN EFFLUX CARRIER FAMILY PROTEIN"/>
    <property type="match status" value="1"/>
</dbReference>
<comment type="similarity">
    <text evidence="2">Belongs to the auxin efflux carrier (TC 2.A.69) family.</text>
</comment>
<evidence type="ECO:0000256" key="3">
    <source>
        <dbReference type="ARBA" id="ARBA00022448"/>
    </source>
</evidence>
<keyword evidence="5 8" id="KW-0812">Transmembrane</keyword>
<evidence type="ECO:0000256" key="5">
    <source>
        <dbReference type="ARBA" id="ARBA00022692"/>
    </source>
</evidence>
<dbReference type="InterPro" id="IPR004776">
    <property type="entry name" value="Mem_transp_PIN-like"/>
</dbReference>
<dbReference type="InterPro" id="IPR038770">
    <property type="entry name" value="Na+/solute_symporter_sf"/>
</dbReference>
<dbReference type="OrthoDB" id="9810457at2"/>
<name>A0A3M4MAD4_PSECI</name>
<feature type="transmembrane region" description="Helical" evidence="8">
    <location>
        <begin position="152"/>
        <end position="174"/>
    </location>
</feature>
<gene>
    <name evidence="9" type="ORF">ALQ04_01837</name>
</gene>
<dbReference type="GO" id="GO:0005886">
    <property type="term" value="C:plasma membrane"/>
    <property type="evidence" value="ECO:0007669"/>
    <property type="project" value="UniProtKB-SubCell"/>
</dbReference>